<comment type="caution">
    <text evidence="2">Lacks conserved residue(s) required for the propagation of feature annotation.</text>
</comment>
<evidence type="ECO:0000256" key="1">
    <source>
        <dbReference type="ARBA" id="ARBA00023157"/>
    </source>
</evidence>
<dbReference type="InterPro" id="IPR000716">
    <property type="entry name" value="Thyroglobulin_1"/>
</dbReference>
<feature type="domain" description="Thyroglobulin type-1" evidence="3">
    <location>
        <begin position="1"/>
        <end position="28"/>
    </location>
</feature>
<dbReference type="CDD" id="cd00191">
    <property type="entry name" value="TY"/>
    <property type="match status" value="1"/>
</dbReference>
<organism evidence="4 5">
    <name type="scientific">Cricetulus griseus</name>
    <name type="common">Chinese hamster</name>
    <name type="synonym">Cricetulus barabensis griseus</name>
    <dbReference type="NCBI Taxonomy" id="10029"/>
    <lineage>
        <taxon>Eukaryota</taxon>
        <taxon>Metazoa</taxon>
        <taxon>Chordata</taxon>
        <taxon>Craniata</taxon>
        <taxon>Vertebrata</taxon>
        <taxon>Euteleostomi</taxon>
        <taxon>Mammalia</taxon>
        <taxon>Eutheria</taxon>
        <taxon>Euarchontoglires</taxon>
        <taxon>Glires</taxon>
        <taxon>Rodentia</taxon>
        <taxon>Myomorpha</taxon>
        <taxon>Muroidea</taxon>
        <taxon>Cricetidae</taxon>
        <taxon>Cricetinae</taxon>
        <taxon>Cricetulus</taxon>
    </lineage>
</organism>
<dbReference type="STRING" id="10029.G3IM61"/>
<proteinExistence type="predicted"/>
<dbReference type="Pfam" id="PF00086">
    <property type="entry name" value="Thyroglobulin_1"/>
    <property type="match status" value="1"/>
</dbReference>
<dbReference type="InterPro" id="IPR036857">
    <property type="entry name" value="Thyroglobulin_1_sf"/>
</dbReference>
<gene>
    <name evidence="4" type="ORF">I79_024992</name>
</gene>
<dbReference type="Gene3D" id="4.10.800.10">
    <property type="entry name" value="Thyroglobulin type-1"/>
    <property type="match status" value="1"/>
</dbReference>
<keyword evidence="1 2" id="KW-1015">Disulfide bond</keyword>
<dbReference type="InParanoid" id="G3IM61"/>
<dbReference type="PROSITE" id="PS51162">
    <property type="entry name" value="THYROGLOBULIN_1_2"/>
    <property type="match status" value="1"/>
</dbReference>
<accession>G3IM61</accession>
<dbReference type="InterPro" id="IPR011641">
    <property type="entry name" value="Tyr-kin_ephrin_A/B_rcpt-like"/>
</dbReference>
<dbReference type="SUPFAM" id="SSF57610">
    <property type="entry name" value="Thyroglobulin type-1 domain"/>
    <property type="match status" value="1"/>
</dbReference>
<dbReference type="Proteomes" id="UP000001075">
    <property type="component" value="Unassembled WGS sequence"/>
</dbReference>
<dbReference type="Gene3D" id="2.10.50.10">
    <property type="entry name" value="Tumor Necrosis Factor Receptor, subunit A, domain 2"/>
    <property type="match status" value="1"/>
</dbReference>
<evidence type="ECO:0000259" key="3">
    <source>
        <dbReference type="PROSITE" id="PS51162"/>
    </source>
</evidence>
<evidence type="ECO:0000313" key="5">
    <source>
        <dbReference type="Proteomes" id="UP000001075"/>
    </source>
</evidence>
<dbReference type="AlphaFoldDB" id="G3IM61"/>
<feature type="disulfide bond" evidence="2">
    <location>
        <begin position="8"/>
        <end position="28"/>
    </location>
</feature>
<evidence type="ECO:0000313" key="4">
    <source>
        <dbReference type="EMBL" id="EGW15209.1"/>
    </source>
</evidence>
<reference evidence="5" key="1">
    <citation type="journal article" date="2011" name="Nat. Biotechnol.">
        <title>The genomic sequence of the Chinese hamster ovary (CHO)-K1 cell line.</title>
        <authorList>
            <person name="Xu X."/>
            <person name="Nagarajan H."/>
            <person name="Lewis N.E."/>
            <person name="Pan S."/>
            <person name="Cai Z."/>
            <person name="Liu X."/>
            <person name="Chen W."/>
            <person name="Xie M."/>
            <person name="Wang W."/>
            <person name="Hammond S."/>
            <person name="Andersen M.R."/>
            <person name="Neff N."/>
            <person name="Passarelli B."/>
            <person name="Koh W."/>
            <person name="Fan H.C."/>
            <person name="Wang J."/>
            <person name="Gui Y."/>
            <person name="Lee K.H."/>
            <person name="Betenbaugh M.J."/>
            <person name="Quake S.R."/>
            <person name="Famili I."/>
            <person name="Palsson B.O."/>
            <person name="Wang J."/>
        </authorList>
    </citation>
    <scope>NUCLEOTIDE SEQUENCE [LARGE SCALE GENOMIC DNA]</scope>
    <source>
        <strain evidence="5">CHO K1 cell line</strain>
    </source>
</reference>
<protein>
    <submittedName>
        <fullName evidence="4">Thyroglobulin</fullName>
    </submittedName>
</protein>
<dbReference type="EMBL" id="JH004489">
    <property type="protein sequence ID" value="EGW15209.1"/>
    <property type="molecule type" value="Genomic_DNA"/>
</dbReference>
<dbReference type="Pfam" id="PF07699">
    <property type="entry name" value="Ephrin_rec_like"/>
    <property type="match status" value="1"/>
</dbReference>
<name>G3IM61_CRIGR</name>
<evidence type="ECO:0000256" key="2">
    <source>
        <dbReference type="PROSITE-ProRule" id="PRU00500"/>
    </source>
</evidence>
<sequence length="241" mass="26153">MAQGSCWCVLDNGEEVPGTRVEGTQPACERPQPWQMMKTQAHFQLLLPPGKMCSTDYSGLLLAFQVFILDELATRGFCQIWGSTVRQALPVTIKQVLTLTSPVFVPLVKCPEGSFSQDGRCNPCPVGTYQEQAGSSTCIPCPRGRTTIATGAFSKAHYCADDKACSFLTVSTMGPEVSCDFYSWTRDNFACMTFDQVSCNSCRQLYSFATMSDMPVCSGGLMSLKIVKVVSPGIAAAARKD</sequence>
<dbReference type="SMART" id="SM01411">
    <property type="entry name" value="Ephrin_rec_like"/>
    <property type="match status" value="1"/>
</dbReference>